<evidence type="ECO:0000259" key="1">
    <source>
        <dbReference type="PROSITE" id="PS51186"/>
    </source>
</evidence>
<evidence type="ECO:0000313" key="2">
    <source>
        <dbReference type="EMBL" id="SMG20003.1"/>
    </source>
</evidence>
<dbReference type="Pfam" id="PF00583">
    <property type="entry name" value="Acetyltransf_1"/>
    <property type="match status" value="1"/>
</dbReference>
<feature type="domain" description="N-acetyltransferase" evidence="1">
    <location>
        <begin position="22"/>
        <end position="175"/>
    </location>
</feature>
<dbReference type="InterPro" id="IPR000182">
    <property type="entry name" value="GNAT_dom"/>
</dbReference>
<accession>A0A1X7IXM6</accession>
<dbReference type="STRING" id="1852522.SAMN06295960_0989"/>
<name>A0A1X7IXM6_9BACL</name>
<dbReference type="InterPro" id="IPR016181">
    <property type="entry name" value="Acyl_CoA_acyltransferase"/>
</dbReference>
<protein>
    <submittedName>
        <fullName evidence="2">Predicted acetyltransferase</fullName>
    </submittedName>
</protein>
<dbReference type="OrthoDB" id="1902458at2"/>
<evidence type="ECO:0000313" key="3">
    <source>
        <dbReference type="Proteomes" id="UP000193834"/>
    </source>
</evidence>
<dbReference type="Gene3D" id="3.40.630.30">
    <property type="match status" value="1"/>
</dbReference>
<reference evidence="2 3" key="1">
    <citation type="submission" date="2017-04" db="EMBL/GenBank/DDBJ databases">
        <authorList>
            <person name="Afonso C.L."/>
            <person name="Miller P.J."/>
            <person name="Scott M.A."/>
            <person name="Spackman E."/>
            <person name="Goraichik I."/>
            <person name="Dimitrov K.M."/>
            <person name="Suarez D.L."/>
            <person name="Swayne D.E."/>
        </authorList>
    </citation>
    <scope>NUCLEOTIDE SEQUENCE [LARGE SCALE GENOMIC DNA]</scope>
    <source>
        <strain evidence="2 3">11</strain>
    </source>
</reference>
<proteinExistence type="predicted"/>
<keyword evidence="2" id="KW-0808">Transferase</keyword>
<sequence>MKVTVELTSQTDSYLIKNLYPLYLYDLSEHYVRYPNKHGIFEDSDDYRTLDDQYQVQHIWWEKPGCLFPYLIRVNAVPAGFILIASPPHCSEGVDYFVHEFFLLRSFRGQGVAEQAAVKVFEQFSGRWELFTNPSERNKVGQAFWRKTIANYSKDTAAELYGDTFDGYKLIFRFDNRNTNR</sequence>
<gene>
    <name evidence="2" type="ORF">SAMN06295960_0989</name>
</gene>
<dbReference type="Proteomes" id="UP000193834">
    <property type="component" value="Unassembled WGS sequence"/>
</dbReference>
<dbReference type="PROSITE" id="PS51186">
    <property type="entry name" value="GNAT"/>
    <property type="match status" value="1"/>
</dbReference>
<dbReference type="EMBL" id="FXAZ01000001">
    <property type="protein sequence ID" value="SMG20003.1"/>
    <property type="molecule type" value="Genomic_DNA"/>
</dbReference>
<keyword evidence="3" id="KW-1185">Reference proteome</keyword>
<dbReference type="RefSeq" id="WP_085493187.1">
    <property type="nucleotide sequence ID" value="NZ_FXAZ01000001.1"/>
</dbReference>
<dbReference type="SUPFAM" id="SSF55729">
    <property type="entry name" value="Acyl-CoA N-acyltransferases (Nat)"/>
    <property type="match status" value="1"/>
</dbReference>
<organism evidence="2 3">
    <name type="scientific">Paenibacillus aquistagni</name>
    <dbReference type="NCBI Taxonomy" id="1852522"/>
    <lineage>
        <taxon>Bacteria</taxon>
        <taxon>Bacillati</taxon>
        <taxon>Bacillota</taxon>
        <taxon>Bacilli</taxon>
        <taxon>Bacillales</taxon>
        <taxon>Paenibacillaceae</taxon>
        <taxon>Paenibacillus</taxon>
    </lineage>
</organism>
<dbReference type="AlphaFoldDB" id="A0A1X7IXM6"/>
<dbReference type="GO" id="GO:0016747">
    <property type="term" value="F:acyltransferase activity, transferring groups other than amino-acyl groups"/>
    <property type="evidence" value="ECO:0007669"/>
    <property type="project" value="InterPro"/>
</dbReference>